<name>A0ACB8FZH7_9SAUR</name>
<protein>
    <submittedName>
        <fullName evidence="1">Uncharacterized protein</fullName>
    </submittedName>
</protein>
<accession>A0ACB8FZH7</accession>
<comment type="caution">
    <text evidence="1">The sequence shown here is derived from an EMBL/GenBank/DDBJ whole genome shotgun (WGS) entry which is preliminary data.</text>
</comment>
<proteinExistence type="predicted"/>
<evidence type="ECO:0000313" key="2">
    <source>
        <dbReference type="Proteomes" id="UP000827872"/>
    </source>
</evidence>
<sequence length="199" mass="21619">MGSEGLEMHIAKWVGGTGVPEEKEKQARDTLRPSPWSPCIQEVQGDRRTQADLGFKQLPNPMAAAWSRFLLPLELSIPHGAGSPAPRIIRGELLAVQPQVCKRDALHHHGRPGLGGPAATGYSEEGKLPSRAPEALDIRRPVVGRGDKPPQNRTLVHRVDLKCGRRRVAHFPAARHGQSEPDFGFVRIGVDTGTKAPSP</sequence>
<evidence type="ECO:0000313" key="1">
    <source>
        <dbReference type="EMBL" id="KAH8012843.1"/>
    </source>
</evidence>
<dbReference type="Proteomes" id="UP000827872">
    <property type="component" value="Linkage Group LG02"/>
</dbReference>
<reference evidence="1" key="1">
    <citation type="submission" date="2021-08" db="EMBL/GenBank/DDBJ databases">
        <title>The first chromosome-level gecko genome reveals the dynamic sex chromosomes of Neotropical dwarf geckos (Sphaerodactylidae: Sphaerodactylus).</title>
        <authorList>
            <person name="Pinto B.J."/>
            <person name="Keating S.E."/>
            <person name="Gamble T."/>
        </authorList>
    </citation>
    <scope>NUCLEOTIDE SEQUENCE</scope>
    <source>
        <strain evidence="1">TG3544</strain>
    </source>
</reference>
<organism evidence="1 2">
    <name type="scientific">Sphaerodactylus townsendi</name>
    <dbReference type="NCBI Taxonomy" id="933632"/>
    <lineage>
        <taxon>Eukaryota</taxon>
        <taxon>Metazoa</taxon>
        <taxon>Chordata</taxon>
        <taxon>Craniata</taxon>
        <taxon>Vertebrata</taxon>
        <taxon>Euteleostomi</taxon>
        <taxon>Lepidosauria</taxon>
        <taxon>Squamata</taxon>
        <taxon>Bifurcata</taxon>
        <taxon>Gekkota</taxon>
        <taxon>Sphaerodactylidae</taxon>
        <taxon>Sphaerodactylus</taxon>
    </lineage>
</organism>
<gene>
    <name evidence="1" type="ORF">K3G42_004152</name>
</gene>
<dbReference type="EMBL" id="CM037615">
    <property type="protein sequence ID" value="KAH8012843.1"/>
    <property type="molecule type" value="Genomic_DNA"/>
</dbReference>
<keyword evidence="2" id="KW-1185">Reference proteome</keyword>